<reference evidence="2 3" key="1">
    <citation type="submission" date="2022-06" db="EMBL/GenBank/DDBJ databases">
        <title>Paraconexibacter antarcticus.</title>
        <authorList>
            <person name="Kim C.S."/>
        </authorList>
    </citation>
    <scope>NUCLEOTIDE SEQUENCE [LARGE SCALE GENOMIC DNA]</scope>
    <source>
        <strain evidence="2 3">02-257</strain>
    </source>
</reference>
<evidence type="ECO:0000256" key="1">
    <source>
        <dbReference type="SAM" id="MobiDB-lite"/>
    </source>
</evidence>
<proteinExistence type="predicted"/>
<feature type="region of interest" description="Disordered" evidence="1">
    <location>
        <begin position="19"/>
        <end position="46"/>
    </location>
</feature>
<gene>
    <name evidence="2" type="ORF">NBH00_02935</name>
</gene>
<dbReference type="EMBL" id="CP098502">
    <property type="protein sequence ID" value="UTI65173.1"/>
    <property type="molecule type" value="Genomic_DNA"/>
</dbReference>
<evidence type="ECO:0000313" key="3">
    <source>
        <dbReference type="Proteomes" id="UP001056035"/>
    </source>
</evidence>
<evidence type="ECO:0000313" key="2">
    <source>
        <dbReference type="EMBL" id="UTI65173.1"/>
    </source>
</evidence>
<accession>A0ABY5DV46</accession>
<dbReference type="RefSeq" id="WP_254571860.1">
    <property type="nucleotide sequence ID" value="NZ_CP098502.1"/>
</dbReference>
<protein>
    <submittedName>
        <fullName evidence="2">Uncharacterized protein</fullName>
    </submittedName>
</protein>
<keyword evidence="3" id="KW-1185">Reference proteome</keyword>
<organism evidence="2 3">
    <name type="scientific">Paraconexibacter antarcticus</name>
    <dbReference type="NCBI Taxonomy" id="2949664"/>
    <lineage>
        <taxon>Bacteria</taxon>
        <taxon>Bacillati</taxon>
        <taxon>Actinomycetota</taxon>
        <taxon>Thermoleophilia</taxon>
        <taxon>Solirubrobacterales</taxon>
        <taxon>Paraconexibacteraceae</taxon>
        <taxon>Paraconexibacter</taxon>
    </lineage>
</organism>
<sequence length="46" mass="4925">MDLSRKRLDYCLLAPDGEQIEAGATPPDADGLRGFARGVETRHGPA</sequence>
<name>A0ABY5DV46_9ACTN</name>
<dbReference type="Proteomes" id="UP001056035">
    <property type="component" value="Chromosome"/>
</dbReference>